<dbReference type="InterPro" id="IPR035901">
    <property type="entry name" value="GIY-YIG_endonuc_sf"/>
</dbReference>
<sequence>MEKYFVYIIYSSSCDSYYRGYSTQPEKRLKQHNEGESRYTKNKRPWVLVFVQSYVTKREALIREKRLKNTVNLKLFN</sequence>
<dbReference type="SUPFAM" id="SSF82771">
    <property type="entry name" value="GIY-YIG endonuclease"/>
    <property type="match status" value="1"/>
</dbReference>
<organism evidence="3 4">
    <name type="scientific">Haloflavibacter putidus</name>
    <dbReference type="NCBI Taxonomy" id="2576776"/>
    <lineage>
        <taxon>Bacteria</taxon>
        <taxon>Pseudomonadati</taxon>
        <taxon>Bacteroidota</taxon>
        <taxon>Flavobacteriia</taxon>
        <taxon>Flavobacteriales</taxon>
        <taxon>Flavobacteriaceae</taxon>
        <taxon>Haloflavibacter</taxon>
    </lineage>
</organism>
<evidence type="ECO:0000256" key="1">
    <source>
        <dbReference type="ARBA" id="ARBA00007435"/>
    </source>
</evidence>
<protein>
    <submittedName>
        <fullName evidence="3">GIY-YIG nuclease family protein</fullName>
    </submittedName>
</protein>
<dbReference type="Proteomes" id="UP000317169">
    <property type="component" value="Unassembled WGS sequence"/>
</dbReference>
<dbReference type="Pfam" id="PF01541">
    <property type="entry name" value="GIY-YIG"/>
    <property type="match status" value="1"/>
</dbReference>
<dbReference type="PANTHER" id="PTHR34477:SF1">
    <property type="entry name" value="UPF0213 PROTEIN YHBQ"/>
    <property type="match status" value="1"/>
</dbReference>
<accession>A0A508A0J6</accession>
<dbReference type="CDD" id="cd10449">
    <property type="entry name" value="GIY-YIG_SLX1_like"/>
    <property type="match status" value="1"/>
</dbReference>
<dbReference type="OrthoDB" id="1495241at2"/>
<reference evidence="3 4" key="1">
    <citation type="submission" date="2019-06" db="EMBL/GenBank/DDBJ databases">
        <title>Flavibacter putida gen. nov., sp. nov., a novel marine bacterium of the family Flavobacteriaceae isolated from coastal seawater.</title>
        <authorList>
            <person name="Feng X."/>
        </authorList>
    </citation>
    <scope>NUCLEOTIDE SEQUENCE [LARGE SCALE GENOMIC DNA]</scope>
    <source>
        <strain evidence="3 4">PLHSN227</strain>
    </source>
</reference>
<dbReference type="AlphaFoldDB" id="A0A508A0J6"/>
<dbReference type="EMBL" id="VIAR01000001">
    <property type="protein sequence ID" value="TQD40465.1"/>
    <property type="molecule type" value="Genomic_DNA"/>
</dbReference>
<dbReference type="Gene3D" id="3.40.1440.10">
    <property type="entry name" value="GIY-YIG endonuclease"/>
    <property type="match status" value="1"/>
</dbReference>
<feature type="domain" description="GIY-YIG" evidence="2">
    <location>
        <begin position="2"/>
        <end position="77"/>
    </location>
</feature>
<dbReference type="InterPro" id="IPR050190">
    <property type="entry name" value="UPF0213_domain"/>
</dbReference>
<comment type="similarity">
    <text evidence="1">Belongs to the UPF0213 family.</text>
</comment>
<dbReference type="PANTHER" id="PTHR34477">
    <property type="entry name" value="UPF0213 PROTEIN YHBQ"/>
    <property type="match status" value="1"/>
</dbReference>
<proteinExistence type="inferred from homology"/>
<keyword evidence="4" id="KW-1185">Reference proteome</keyword>
<evidence type="ECO:0000259" key="2">
    <source>
        <dbReference type="PROSITE" id="PS50164"/>
    </source>
</evidence>
<dbReference type="RefSeq" id="WP_141420197.1">
    <property type="nucleotide sequence ID" value="NZ_VIAR01000001.1"/>
</dbReference>
<comment type="caution">
    <text evidence="3">The sequence shown here is derived from an EMBL/GenBank/DDBJ whole genome shotgun (WGS) entry which is preliminary data.</text>
</comment>
<name>A0A508A0J6_9FLAO</name>
<evidence type="ECO:0000313" key="3">
    <source>
        <dbReference type="EMBL" id="TQD40465.1"/>
    </source>
</evidence>
<gene>
    <name evidence="3" type="ORF">FKR84_00370</name>
</gene>
<dbReference type="InterPro" id="IPR000305">
    <property type="entry name" value="GIY-YIG_endonuc"/>
</dbReference>
<evidence type="ECO:0000313" key="4">
    <source>
        <dbReference type="Proteomes" id="UP000317169"/>
    </source>
</evidence>
<dbReference type="PROSITE" id="PS50164">
    <property type="entry name" value="GIY_YIG"/>
    <property type="match status" value="1"/>
</dbReference>